<reference evidence="5 6" key="1">
    <citation type="journal article" date="2012" name="J. Bacteriol.">
        <title>Complete Genome Sequence of Leptospirillum ferrooxidans Strain C2-3, Isolated from a Fresh Volcanic Ash Deposit on the Island of Miyake, Japan.</title>
        <authorList>
            <person name="Fujimura R."/>
            <person name="Sato Y."/>
            <person name="Nishizawa T."/>
            <person name="Oshima K."/>
            <person name="Kim S.-W."/>
            <person name="Hattori M."/>
            <person name="Kamijo T."/>
            <person name="Ohta H."/>
        </authorList>
    </citation>
    <scope>NUCLEOTIDE SEQUENCE [LARGE SCALE GENOMIC DNA]</scope>
    <source>
        <strain evidence="5 6">C2-3</strain>
    </source>
</reference>
<name>I0IKH6_LEPFC</name>
<dbReference type="Pfam" id="PF01515">
    <property type="entry name" value="PTA_PTB"/>
    <property type="match status" value="1"/>
</dbReference>
<dbReference type="HOGENOM" id="CLU_056531_1_0_0"/>
<evidence type="ECO:0000256" key="3">
    <source>
        <dbReference type="ARBA" id="ARBA00023315"/>
    </source>
</evidence>
<dbReference type="AlphaFoldDB" id="I0IKH6"/>
<dbReference type="eggNOG" id="COG0280">
    <property type="taxonomic scope" value="Bacteria"/>
</dbReference>
<dbReference type="Gene3D" id="3.40.718.10">
    <property type="entry name" value="Isopropylmalate Dehydrogenase"/>
    <property type="match status" value="1"/>
</dbReference>
<dbReference type="PIRSF" id="PIRSF000428">
    <property type="entry name" value="P_Ac_trans"/>
    <property type="match status" value="1"/>
</dbReference>
<dbReference type="InterPro" id="IPR002505">
    <property type="entry name" value="PTA_PTB"/>
</dbReference>
<dbReference type="KEGG" id="lfc:LFE_0045"/>
<feature type="domain" description="Phosphate acetyl/butaryl transferase" evidence="4">
    <location>
        <begin position="95"/>
        <end position="309"/>
    </location>
</feature>
<dbReference type="InterPro" id="IPR012147">
    <property type="entry name" value="P_Ac_Bu_trans"/>
</dbReference>
<evidence type="ECO:0000256" key="2">
    <source>
        <dbReference type="ARBA" id="ARBA00022679"/>
    </source>
</evidence>
<dbReference type="STRING" id="1162668.LFE_0045"/>
<keyword evidence="6" id="KW-1185">Reference proteome</keyword>
<proteinExistence type="inferred from homology"/>
<dbReference type="EMBL" id="AP012342">
    <property type="protein sequence ID" value="BAM05775.1"/>
    <property type="molecule type" value="Genomic_DNA"/>
</dbReference>
<dbReference type="SUPFAM" id="SSF53659">
    <property type="entry name" value="Isocitrate/Isopropylmalate dehydrogenase-like"/>
    <property type="match status" value="1"/>
</dbReference>
<evidence type="ECO:0000313" key="6">
    <source>
        <dbReference type="Proteomes" id="UP000007382"/>
    </source>
</evidence>
<gene>
    <name evidence="5" type="ordered locus">LFE_0045</name>
</gene>
<dbReference type="RefSeq" id="WP_014448270.1">
    <property type="nucleotide sequence ID" value="NC_017094.1"/>
</dbReference>
<dbReference type="GO" id="GO:0016746">
    <property type="term" value="F:acyltransferase activity"/>
    <property type="evidence" value="ECO:0007669"/>
    <property type="project" value="UniProtKB-KW"/>
</dbReference>
<dbReference type="InterPro" id="IPR050500">
    <property type="entry name" value="Phos_Acetyltrans/Butyryltrans"/>
</dbReference>
<dbReference type="PANTHER" id="PTHR43356:SF2">
    <property type="entry name" value="PHOSPHATE ACETYLTRANSFERASE"/>
    <property type="match status" value="1"/>
</dbReference>
<evidence type="ECO:0000313" key="5">
    <source>
        <dbReference type="EMBL" id="BAM05775.1"/>
    </source>
</evidence>
<evidence type="ECO:0000256" key="1">
    <source>
        <dbReference type="ARBA" id="ARBA00005656"/>
    </source>
</evidence>
<dbReference type="OrthoDB" id="9774179at2"/>
<dbReference type="Proteomes" id="UP000007382">
    <property type="component" value="Chromosome"/>
</dbReference>
<comment type="similarity">
    <text evidence="1">Belongs to the phosphate acetyltransferase and butyryltransferase family.</text>
</comment>
<dbReference type="NCBIfam" id="NF006045">
    <property type="entry name" value="PRK08190.1"/>
    <property type="match status" value="1"/>
</dbReference>
<evidence type="ECO:0000259" key="4">
    <source>
        <dbReference type="Pfam" id="PF01515"/>
    </source>
</evidence>
<dbReference type="PATRIC" id="fig|1162668.3.peg.53"/>
<keyword evidence="3" id="KW-0012">Acyltransferase</keyword>
<reference evidence="6" key="2">
    <citation type="submission" date="2012-03" db="EMBL/GenBank/DDBJ databases">
        <title>The complete genome sequence of the pioneer microbe on fresh volcanic deposit, Leptospirillum ferrooxidans strain C2-3.</title>
        <authorList>
            <person name="Fujimura R."/>
            <person name="Sato Y."/>
            <person name="Nishizawa T."/>
            <person name="Nanba K."/>
            <person name="Oshima K."/>
            <person name="Hattori M."/>
            <person name="Kamijo T."/>
            <person name="Ohta H."/>
        </authorList>
    </citation>
    <scope>NUCLEOTIDE SEQUENCE [LARGE SCALE GENOMIC DNA]</scope>
    <source>
        <strain evidence="6">C2-3</strain>
    </source>
</reference>
<organism evidence="5 6">
    <name type="scientific">Leptospirillum ferrooxidans (strain C2-3)</name>
    <dbReference type="NCBI Taxonomy" id="1162668"/>
    <lineage>
        <taxon>Bacteria</taxon>
        <taxon>Pseudomonadati</taxon>
        <taxon>Nitrospirota</taxon>
        <taxon>Nitrospiria</taxon>
        <taxon>Nitrospirales</taxon>
        <taxon>Nitrospiraceae</taxon>
        <taxon>Leptospirillum</taxon>
    </lineage>
</organism>
<keyword evidence="2 5" id="KW-0808">Transferase</keyword>
<dbReference type="PANTHER" id="PTHR43356">
    <property type="entry name" value="PHOSPHATE ACETYLTRANSFERASE"/>
    <property type="match status" value="1"/>
</dbReference>
<sequence>MAPAQGKDDNSNSSKMIARPTSFLSILEEAKKAPPLRVAVVNASDPLVLEGVLEAVREDFIRPVLLGNPSVINDFFSKNPSPVPIEIIETASDRESADKAASLFFDGDVQALLKGHIHTDTLLHAFLKKVPLPGRLSHIFLAELPSYPKLLFITDAAVNIAPDLSTKMSITQNAIDFARLMGVQIPHVAILSATETVNPSIPSTLDAACLAKMSERGQIRGAVIDGPLAFDNAISTESSAEKGIKSPVAGIADILVVPDLVSGNILAKNLEYFAGATLAGVVVSGHSVPLMLTSRSDPPRSRLLSTAIAVLAHDRLARKKIDNR</sequence>
<protein>
    <submittedName>
        <fullName evidence="5">Putative phosphate butyryltransferase</fullName>
    </submittedName>
</protein>
<accession>I0IKH6</accession>